<evidence type="ECO:0000313" key="1">
    <source>
        <dbReference type="EMBL" id="CAH9060032.1"/>
    </source>
</evidence>
<organism evidence="1 2">
    <name type="scientific">Pseudoalteromonas holothuriae</name>
    <dbReference type="NCBI Taxonomy" id="2963714"/>
    <lineage>
        <taxon>Bacteria</taxon>
        <taxon>Pseudomonadati</taxon>
        <taxon>Pseudomonadota</taxon>
        <taxon>Gammaproteobacteria</taxon>
        <taxon>Alteromonadales</taxon>
        <taxon>Pseudoalteromonadaceae</taxon>
        <taxon>Pseudoalteromonas</taxon>
    </lineage>
</organism>
<gene>
    <name evidence="1" type="ORF">PSECIP111951_02188</name>
</gene>
<name>A0ABN8UQL0_9GAMM</name>
<dbReference type="Proteomes" id="UP001152485">
    <property type="component" value="Unassembled WGS sequence"/>
</dbReference>
<reference evidence="1 2" key="1">
    <citation type="submission" date="2022-07" db="EMBL/GenBank/DDBJ databases">
        <authorList>
            <person name="Criscuolo A."/>
        </authorList>
    </citation>
    <scope>NUCLEOTIDE SEQUENCE [LARGE SCALE GENOMIC DNA]</scope>
    <source>
        <strain evidence="2">CIP 111951</strain>
    </source>
</reference>
<dbReference type="EMBL" id="CAMAPD010000009">
    <property type="protein sequence ID" value="CAH9060032.1"/>
    <property type="molecule type" value="Genomic_DNA"/>
</dbReference>
<protein>
    <submittedName>
        <fullName evidence="1">Uncharacterized protein</fullName>
    </submittedName>
</protein>
<proteinExistence type="predicted"/>
<dbReference type="RefSeq" id="WP_261593366.1">
    <property type="nucleotide sequence ID" value="NZ_CAMAPD010000009.1"/>
</dbReference>
<evidence type="ECO:0000313" key="2">
    <source>
        <dbReference type="Proteomes" id="UP001152485"/>
    </source>
</evidence>
<accession>A0ABN8UQL0</accession>
<sequence>MDEEDIKLNFINRSNDFNNSEVVVFQSPVEFDPQDEAKIDLMEQLKEISKTISALEKLQPKVQTVISEQQEQGIYNPSISVDDDFESVVDMLNKLHENLKSTI</sequence>
<comment type="caution">
    <text evidence="1">The sequence shown here is derived from an EMBL/GenBank/DDBJ whole genome shotgun (WGS) entry which is preliminary data.</text>
</comment>